<protein>
    <recommendedName>
        <fullName evidence="4">Inner membrane protein</fullName>
    </recommendedName>
</protein>
<proteinExistence type="predicted"/>
<evidence type="ECO:0000313" key="2">
    <source>
        <dbReference type="EMBL" id="QDE37541.1"/>
    </source>
</evidence>
<keyword evidence="1" id="KW-1133">Transmembrane helix</keyword>
<keyword evidence="3" id="KW-1185">Reference proteome</keyword>
<sequence>MSSPIVNVSNPTEMANLRLQLSKQLKILTFVTVILTLAVIGFACYGLFGTPLIAIQLMIWIMCTSMTIVALICSCAKYHLIRRYENIYVVAGSLLDKGIKTYDH</sequence>
<keyword evidence="1" id="KW-0812">Transmembrane</keyword>
<feature type="transmembrane region" description="Helical" evidence="1">
    <location>
        <begin position="27"/>
        <end position="48"/>
    </location>
</feature>
<dbReference type="EMBL" id="CP041038">
    <property type="protein sequence ID" value="QDE37541.1"/>
    <property type="molecule type" value="Genomic_DNA"/>
</dbReference>
<accession>A0ABX5W0C2</accession>
<name>A0ABX5W0C2_9CHLA</name>
<organism evidence="2 3">
    <name type="scientific">Chlamydophila parapsittaci</name>
    <dbReference type="NCBI Taxonomy" id="344886"/>
    <lineage>
        <taxon>Bacteria</taxon>
        <taxon>Pseudomonadati</taxon>
        <taxon>Chlamydiota</taxon>
        <taxon>Chlamydiia</taxon>
        <taxon>Chlamydiales</taxon>
        <taxon>Chlamydiaceae</taxon>
        <taxon>Chlamydia/Chlamydophila group</taxon>
        <taxon>Chlamydia</taxon>
    </lineage>
</organism>
<evidence type="ECO:0000256" key="1">
    <source>
        <dbReference type="SAM" id="Phobius"/>
    </source>
</evidence>
<dbReference type="Proteomes" id="UP000320536">
    <property type="component" value="Chromosome"/>
</dbReference>
<keyword evidence="1" id="KW-0472">Membrane</keyword>
<evidence type="ECO:0008006" key="4">
    <source>
        <dbReference type="Google" id="ProtNLM"/>
    </source>
</evidence>
<gene>
    <name evidence="2" type="ORF">FI836_04535</name>
</gene>
<evidence type="ECO:0000313" key="3">
    <source>
        <dbReference type="Proteomes" id="UP000320536"/>
    </source>
</evidence>
<reference evidence="2 3" key="1">
    <citation type="journal article" date="2020" name="Data Brief">
        <title>Data of de novo genome assembly of the Chlamydia psittaci strain isolated from the livestock in Volga Region, Russian Federation.</title>
        <authorList>
            <person name="Feodorova V.A."/>
            <person name="Zaitsev S.S."/>
            <person name="Khizhnyakova M.A."/>
            <person name="Saltykov Y.V."/>
            <person name="Evstifeev V.V."/>
            <person name="Khusainov F.M."/>
            <person name="Yakovlev S.I."/>
            <person name="Larionova O.S."/>
            <person name="Motin V.L."/>
        </authorList>
    </citation>
    <scope>NUCLEOTIDE SEQUENCE [LARGE SCALE GENOMIC DNA]</scope>
    <source>
        <strain evidence="2 3">Rostinovo-70</strain>
    </source>
</reference>
<dbReference type="RefSeq" id="WP_014943786.1">
    <property type="nucleotide sequence ID" value="NZ_CP041038.1"/>
</dbReference>
<feature type="transmembrane region" description="Helical" evidence="1">
    <location>
        <begin position="54"/>
        <end position="73"/>
    </location>
</feature>